<dbReference type="InterPro" id="IPR012675">
    <property type="entry name" value="Beta-grasp_dom_sf"/>
</dbReference>
<dbReference type="EMBL" id="CP059066">
    <property type="protein sequence ID" value="QSQ08501.1"/>
    <property type="molecule type" value="Genomic_DNA"/>
</dbReference>
<proteinExistence type="predicted"/>
<dbReference type="CDD" id="cd00207">
    <property type="entry name" value="fer2"/>
    <property type="match status" value="1"/>
</dbReference>
<dbReference type="Gene3D" id="3.10.20.30">
    <property type="match status" value="1"/>
</dbReference>
<reference evidence="2" key="1">
    <citation type="submission" date="2020-07" db="EMBL/GenBank/DDBJ databases">
        <title>Koleobacter methoxysyntrophicus gen. nov., sp. nov., a novel anaerobic bacterium isolated from deep subsurface oil field and proposal of Koleobacterales ord. nov. in the phylum Firmicutes.</title>
        <authorList>
            <person name="Sakamoto S."/>
            <person name="Tamaki H."/>
        </authorList>
    </citation>
    <scope>NUCLEOTIDE SEQUENCE</scope>
    <source>
        <strain evidence="2">NRmbB1</strain>
    </source>
</reference>
<dbReference type="Gene3D" id="3.30.420.480">
    <property type="entry name" value="Domain of unknown function (DUF4445)"/>
    <property type="match status" value="1"/>
</dbReference>
<evidence type="ECO:0000259" key="1">
    <source>
        <dbReference type="PROSITE" id="PS51085"/>
    </source>
</evidence>
<dbReference type="GO" id="GO:0051536">
    <property type="term" value="F:iron-sulfur cluster binding"/>
    <property type="evidence" value="ECO:0007669"/>
    <property type="project" value="InterPro"/>
</dbReference>
<dbReference type="Proteomes" id="UP000662904">
    <property type="component" value="Chromosome"/>
</dbReference>
<dbReference type="KEGG" id="kme:H0A61_00826"/>
<organism evidence="2 3">
    <name type="scientific">Koleobacter methoxysyntrophicus</name>
    <dbReference type="NCBI Taxonomy" id="2751313"/>
    <lineage>
        <taxon>Bacteria</taxon>
        <taxon>Bacillati</taxon>
        <taxon>Bacillota</taxon>
        <taxon>Clostridia</taxon>
        <taxon>Koleobacterales</taxon>
        <taxon>Koleobacteraceae</taxon>
        <taxon>Koleobacter</taxon>
    </lineage>
</organism>
<gene>
    <name evidence="2" type="ORF">H0A61_00826</name>
</gene>
<dbReference type="RefSeq" id="WP_206708710.1">
    <property type="nucleotide sequence ID" value="NZ_CP059066.1"/>
</dbReference>
<keyword evidence="3" id="KW-1185">Reference proteome</keyword>
<dbReference type="InterPro" id="IPR042259">
    <property type="entry name" value="Raco-like_middle_sf"/>
</dbReference>
<evidence type="ECO:0000313" key="2">
    <source>
        <dbReference type="EMBL" id="QSQ08501.1"/>
    </source>
</evidence>
<dbReference type="InterPro" id="IPR052911">
    <property type="entry name" value="Corrinoid_activation_enz"/>
</dbReference>
<dbReference type="InterPro" id="IPR040506">
    <property type="entry name" value="RACo_linker"/>
</dbReference>
<accession>A0A8A0RJ82</accession>
<dbReference type="InterPro" id="IPR036010">
    <property type="entry name" value="2Fe-2S_ferredoxin-like_sf"/>
</dbReference>
<dbReference type="SUPFAM" id="SSF54292">
    <property type="entry name" value="2Fe-2S ferredoxin-like"/>
    <property type="match status" value="1"/>
</dbReference>
<dbReference type="InterPro" id="IPR027980">
    <property type="entry name" value="RACo_C"/>
</dbReference>
<dbReference type="Pfam" id="PF14574">
    <property type="entry name" value="RACo_C_ter"/>
    <property type="match status" value="1"/>
</dbReference>
<dbReference type="InterPro" id="IPR041414">
    <property type="entry name" value="Raco-like_middle"/>
</dbReference>
<dbReference type="PROSITE" id="PS51085">
    <property type="entry name" value="2FE2S_FER_2"/>
    <property type="match status" value="1"/>
</dbReference>
<dbReference type="AlphaFoldDB" id="A0A8A0RJ82"/>
<dbReference type="Pfam" id="PF00111">
    <property type="entry name" value="Fer2"/>
    <property type="match status" value="1"/>
</dbReference>
<dbReference type="InterPro" id="IPR001041">
    <property type="entry name" value="2Fe-2S_ferredoxin-type"/>
</dbReference>
<sequence length="601" mass="65668">MAKKIKVHFPNQNKTIFIDENETIASACTIAGFSLDLVCGGRGTCGKCKVEIIKSGKTQEVLACQERVSDEVIVLLKNSQIIKKANILTDSELMPVDFDPAVKKAYIKKEDLATPPCSGDWENITGLLDIRTKTPHLELLQRLSKILHKREINGITLTFWNQELIDLDINNTVEDLYGFAIDLGTTTVVAYLYNLNSGKMMGIYSILNGQVSDGADVISRINACIKSPGGLTRLQGKIINTINQLIIQAVDEHHIDKNNIYCIALCGNTAMQHLFLGLYPEHLGKFPFTSSTKGDVVTKAKHLNINVNPNAVIHFLPLIGGFVGADTIAVLLSLPESDFLGHRLILDLGTNGEIVIGNKDKMLAASTAAGPALEGAGIRFGMRGTTGAIERVRICGGDITVKVIGNEKAIGICGSGLVDAVAELLRVGIVNEKGKLLDRDEYLYSCPPEYRGLADRLERIDGINCFVLATEEQSQNGEKIYITQKDIRAVQLAKAAIFTGCMLLIKEYGIEPEQLEEILIAGAFGNYIDINKGKYIGLLPSFNGVPVRSIGNAAGAGVQRFMLSKKIQEITGDIQKRVTHVELASNPNFQHEYFKNLNFIR</sequence>
<protein>
    <recommendedName>
        <fullName evidence="1">2Fe-2S ferredoxin-type domain-containing protein</fullName>
    </recommendedName>
</protein>
<dbReference type="Pfam" id="PF17651">
    <property type="entry name" value="Raco_middle"/>
    <property type="match status" value="1"/>
</dbReference>
<dbReference type="PANTHER" id="PTHR42895">
    <property type="entry name" value="IRON-SULFUR CLUSTER-BINDING PROTEIN-RELATED"/>
    <property type="match status" value="1"/>
</dbReference>
<name>A0A8A0RJ82_9FIRM</name>
<feature type="domain" description="2Fe-2S ferredoxin-type" evidence="1">
    <location>
        <begin position="3"/>
        <end position="80"/>
    </location>
</feature>
<dbReference type="Pfam" id="PF17650">
    <property type="entry name" value="RACo_linker"/>
    <property type="match status" value="1"/>
</dbReference>
<dbReference type="PANTHER" id="PTHR42895:SF1">
    <property type="entry name" value="IRON-SULFUR CLUSTER PROTEIN"/>
    <property type="match status" value="1"/>
</dbReference>
<evidence type="ECO:0000313" key="3">
    <source>
        <dbReference type="Proteomes" id="UP000662904"/>
    </source>
</evidence>